<dbReference type="Proteomes" id="UP001179952">
    <property type="component" value="Unassembled WGS sequence"/>
</dbReference>
<accession>A0AAV9B2G3</accession>
<comment type="caution">
    <text evidence="2">The sequence shown here is derived from an EMBL/GenBank/DDBJ whole genome shotgun (WGS) entry which is preliminary data.</text>
</comment>
<feature type="region of interest" description="Disordered" evidence="1">
    <location>
        <begin position="1"/>
        <end position="63"/>
    </location>
</feature>
<keyword evidence="3" id="KW-1185">Reference proteome</keyword>
<reference evidence="2" key="2">
    <citation type="submission" date="2023-06" db="EMBL/GenBank/DDBJ databases">
        <authorList>
            <person name="Ma L."/>
            <person name="Liu K.-W."/>
            <person name="Li Z."/>
            <person name="Hsiao Y.-Y."/>
            <person name="Qi Y."/>
            <person name="Fu T."/>
            <person name="Tang G."/>
            <person name="Zhang D."/>
            <person name="Sun W.-H."/>
            <person name="Liu D.-K."/>
            <person name="Li Y."/>
            <person name="Chen G.-Z."/>
            <person name="Liu X.-D."/>
            <person name="Liao X.-Y."/>
            <person name="Jiang Y.-T."/>
            <person name="Yu X."/>
            <person name="Hao Y."/>
            <person name="Huang J."/>
            <person name="Zhao X.-W."/>
            <person name="Ke S."/>
            <person name="Chen Y.-Y."/>
            <person name="Wu W.-L."/>
            <person name="Hsu J.-L."/>
            <person name="Lin Y.-F."/>
            <person name="Huang M.-D."/>
            <person name="Li C.-Y."/>
            <person name="Huang L."/>
            <person name="Wang Z.-W."/>
            <person name="Zhao X."/>
            <person name="Zhong W.-Y."/>
            <person name="Peng D.-H."/>
            <person name="Ahmad S."/>
            <person name="Lan S."/>
            <person name="Zhang J.-S."/>
            <person name="Tsai W.-C."/>
            <person name="Van De Peer Y."/>
            <person name="Liu Z.-J."/>
        </authorList>
    </citation>
    <scope>NUCLEOTIDE SEQUENCE</scope>
    <source>
        <strain evidence="2">SCP</strain>
        <tissue evidence="2">Leaves</tissue>
    </source>
</reference>
<reference evidence="2" key="1">
    <citation type="journal article" date="2023" name="Nat. Commun.">
        <title>Diploid and tetraploid genomes of Acorus and the evolution of monocots.</title>
        <authorList>
            <person name="Ma L."/>
            <person name="Liu K.W."/>
            <person name="Li Z."/>
            <person name="Hsiao Y.Y."/>
            <person name="Qi Y."/>
            <person name="Fu T."/>
            <person name="Tang G.D."/>
            <person name="Zhang D."/>
            <person name="Sun W.H."/>
            <person name="Liu D.K."/>
            <person name="Li Y."/>
            <person name="Chen G.Z."/>
            <person name="Liu X.D."/>
            <person name="Liao X.Y."/>
            <person name="Jiang Y.T."/>
            <person name="Yu X."/>
            <person name="Hao Y."/>
            <person name="Huang J."/>
            <person name="Zhao X.W."/>
            <person name="Ke S."/>
            <person name="Chen Y.Y."/>
            <person name="Wu W.L."/>
            <person name="Hsu J.L."/>
            <person name="Lin Y.F."/>
            <person name="Huang M.D."/>
            <person name="Li C.Y."/>
            <person name="Huang L."/>
            <person name="Wang Z.W."/>
            <person name="Zhao X."/>
            <person name="Zhong W.Y."/>
            <person name="Peng D.H."/>
            <person name="Ahmad S."/>
            <person name="Lan S."/>
            <person name="Zhang J.S."/>
            <person name="Tsai W.C."/>
            <person name="Van de Peer Y."/>
            <person name="Liu Z.J."/>
        </authorList>
    </citation>
    <scope>NUCLEOTIDE SEQUENCE</scope>
    <source>
        <strain evidence="2">SCP</strain>
    </source>
</reference>
<name>A0AAV9B2G3_ACOGR</name>
<evidence type="ECO:0000256" key="1">
    <source>
        <dbReference type="SAM" id="MobiDB-lite"/>
    </source>
</evidence>
<dbReference type="EMBL" id="JAUJYN010000005">
    <property type="protein sequence ID" value="KAK1270593.1"/>
    <property type="molecule type" value="Genomic_DNA"/>
</dbReference>
<sequence length="63" mass="6838">MDGVNAGMSWADQWDSSPDLPPEPLPDEVGKGGKEDAKNKSSKKAKSGAFGWMKELCQKKSKK</sequence>
<evidence type="ECO:0000313" key="2">
    <source>
        <dbReference type="EMBL" id="KAK1270593.1"/>
    </source>
</evidence>
<organism evidence="2 3">
    <name type="scientific">Acorus gramineus</name>
    <name type="common">Dwarf sweet flag</name>
    <dbReference type="NCBI Taxonomy" id="55184"/>
    <lineage>
        <taxon>Eukaryota</taxon>
        <taxon>Viridiplantae</taxon>
        <taxon>Streptophyta</taxon>
        <taxon>Embryophyta</taxon>
        <taxon>Tracheophyta</taxon>
        <taxon>Spermatophyta</taxon>
        <taxon>Magnoliopsida</taxon>
        <taxon>Liliopsida</taxon>
        <taxon>Acoraceae</taxon>
        <taxon>Acorus</taxon>
    </lineage>
</organism>
<gene>
    <name evidence="2" type="ORF">QJS04_geneDACA014068</name>
</gene>
<protein>
    <submittedName>
        <fullName evidence="2">Uncharacterized protein</fullName>
    </submittedName>
</protein>
<feature type="compositionally biased region" description="Basic and acidic residues" evidence="1">
    <location>
        <begin position="28"/>
        <end position="39"/>
    </location>
</feature>
<proteinExistence type="predicted"/>
<dbReference type="AlphaFoldDB" id="A0AAV9B2G3"/>
<evidence type="ECO:0000313" key="3">
    <source>
        <dbReference type="Proteomes" id="UP001179952"/>
    </source>
</evidence>